<dbReference type="EMBL" id="NXGH01000032">
    <property type="protein sequence ID" value="PRM88229.1"/>
    <property type="molecule type" value="Genomic_DNA"/>
</dbReference>
<dbReference type="InterPro" id="IPR009081">
    <property type="entry name" value="PP-bd_ACP"/>
</dbReference>
<evidence type="ECO:0000259" key="1">
    <source>
        <dbReference type="PROSITE" id="PS50075"/>
    </source>
</evidence>
<reference evidence="2 3" key="1">
    <citation type="submission" date="2017-09" db="EMBL/GenBank/DDBJ databases">
        <title>Reassesment of A. cryaerophilus.</title>
        <authorList>
            <person name="Perez-Cataluna A."/>
            <person name="Collado L."/>
            <person name="Salgado O."/>
            <person name="Lefinanco V."/>
            <person name="Figueras M.J."/>
        </authorList>
    </citation>
    <scope>NUCLEOTIDE SEQUENCE [LARGE SCALE GENOMIC DNA]</scope>
    <source>
        <strain evidence="2 3">LMG 9871</strain>
    </source>
</reference>
<dbReference type="OrthoDB" id="9803943at2"/>
<dbReference type="AlphaFoldDB" id="A0A2S9SNY5"/>
<dbReference type="InterPro" id="IPR036736">
    <property type="entry name" value="ACP-like_sf"/>
</dbReference>
<name>A0A2S9SNY5_9BACT</name>
<gene>
    <name evidence="2" type="ORF">CJ671_09300</name>
</gene>
<dbReference type="RefSeq" id="WP_105912432.1">
    <property type="nucleotide sequence ID" value="NZ_NXGH01000032.1"/>
</dbReference>
<dbReference type="Proteomes" id="UP000238649">
    <property type="component" value="Unassembled WGS sequence"/>
</dbReference>
<proteinExistence type="predicted"/>
<evidence type="ECO:0000313" key="3">
    <source>
        <dbReference type="Proteomes" id="UP000238649"/>
    </source>
</evidence>
<organism evidence="2 3">
    <name type="scientific">Aliarcobacter cryaerophilus</name>
    <dbReference type="NCBI Taxonomy" id="28198"/>
    <lineage>
        <taxon>Bacteria</taxon>
        <taxon>Pseudomonadati</taxon>
        <taxon>Campylobacterota</taxon>
        <taxon>Epsilonproteobacteria</taxon>
        <taxon>Campylobacterales</taxon>
        <taxon>Arcobacteraceae</taxon>
        <taxon>Aliarcobacter</taxon>
    </lineage>
</organism>
<dbReference type="SUPFAM" id="SSF47336">
    <property type="entry name" value="ACP-like"/>
    <property type="match status" value="1"/>
</dbReference>
<dbReference type="Gene3D" id="1.10.1200.10">
    <property type="entry name" value="ACP-like"/>
    <property type="match status" value="1"/>
</dbReference>
<evidence type="ECO:0000313" key="2">
    <source>
        <dbReference type="EMBL" id="PRM88229.1"/>
    </source>
</evidence>
<dbReference type="PROSITE" id="PS50075">
    <property type="entry name" value="CARRIER"/>
    <property type="match status" value="1"/>
</dbReference>
<comment type="caution">
    <text evidence="2">The sequence shown here is derived from an EMBL/GenBank/DDBJ whole genome shotgun (WGS) entry which is preliminary data.</text>
</comment>
<sequence length="85" mass="9468">MAISIDNFKQVLIDGLKLEDITVDDIDNNSALFGEEGIGLDSVDSIELVLIIEKEYGVKISNSVDYKTIFSSVQNLLNYINENLK</sequence>
<dbReference type="Pfam" id="PF00550">
    <property type="entry name" value="PP-binding"/>
    <property type="match status" value="1"/>
</dbReference>
<protein>
    <submittedName>
        <fullName evidence="2">Acyl carrier protein</fullName>
    </submittedName>
</protein>
<feature type="domain" description="Carrier" evidence="1">
    <location>
        <begin position="2"/>
        <end position="84"/>
    </location>
</feature>
<accession>A0A2S9SNY5</accession>